<dbReference type="PANTHER" id="PTHR20930:SF0">
    <property type="entry name" value="PROTEIN ILRUN"/>
    <property type="match status" value="1"/>
</dbReference>
<proteinExistence type="predicted"/>
<dbReference type="AlphaFoldDB" id="A0A9P1CA37"/>
<evidence type="ECO:0000313" key="4">
    <source>
        <dbReference type="Proteomes" id="UP001152797"/>
    </source>
</evidence>
<dbReference type="Gene3D" id="2.60.40.10">
    <property type="entry name" value="Immunoglobulins"/>
    <property type="match status" value="2"/>
</dbReference>
<evidence type="ECO:0000313" key="3">
    <source>
        <dbReference type="EMBL" id="CAL4775091.1"/>
    </source>
</evidence>
<dbReference type="Proteomes" id="UP001152797">
    <property type="component" value="Unassembled WGS sequence"/>
</dbReference>
<feature type="domain" description="Nbr1 FW" evidence="1">
    <location>
        <begin position="176"/>
        <end position="252"/>
    </location>
</feature>
<dbReference type="EMBL" id="CAMXCT010001201">
    <property type="protein sequence ID" value="CAI3987779.1"/>
    <property type="molecule type" value="Genomic_DNA"/>
</dbReference>
<accession>A0A9P1CA37</accession>
<dbReference type="OrthoDB" id="39952at2759"/>
<dbReference type="EMBL" id="CAMXCT020001201">
    <property type="protein sequence ID" value="CAL1141154.1"/>
    <property type="molecule type" value="Genomic_DNA"/>
</dbReference>
<organism evidence="2">
    <name type="scientific">Cladocopium goreaui</name>
    <dbReference type="NCBI Taxonomy" id="2562237"/>
    <lineage>
        <taxon>Eukaryota</taxon>
        <taxon>Sar</taxon>
        <taxon>Alveolata</taxon>
        <taxon>Dinophyceae</taxon>
        <taxon>Suessiales</taxon>
        <taxon>Symbiodiniaceae</taxon>
        <taxon>Cladocopium</taxon>
    </lineage>
</organism>
<comment type="caution">
    <text evidence="2">The sequence shown here is derived from an EMBL/GenBank/DDBJ whole genome shotgun (WGS) entry which is preliminary data.</text>
</comment>
<reference evidence="3 4" key="2">
    <citation type="submission" date="2024-05" db="EMBL/GenBank/DDBJ databases">
        <authorList>
            <person name="Chen Y."/>
            <person name="Shah S."/>
            <person name="Dougan E. K."/>
            <person name="Thang M."/>
            <person name="Chan C."/>
        </authorList>
    </citation>
    <scope>NUCLEOTIDE SEQUENCE [LARGE SCALE GENOMIC DNA]</scope>
</reference>
<reference evidence="2" key="1">
    <citation type="submission" date="2022-10" db="EMBL/GenBank/DDBJ databases">
        <authorList>
            <person name="Chen Y."/>
            <person name="Dougan E. K."/>
            <person name="Chan C."/>
            <person name="Rhodes N."/>
            <person name="Thang M."/>
        </authorList>
    </citation>
    <scope>NUCLEOTIDE SEQUENCE</scope>
</reference>
<feature type="domain" description="Nbr1 FW" evidence="1">
    <location>
        <begin position="282"/>
        <end position="359"/>
    </location>
</feature>
<protein>
    <submittedName>
        <fullName evidence="3">Oxidoreductase</fullName>
    </submittedName>
</protein>
<sequence length="359" mass="38881">MSACRWTDVGTVVWLSSALELYKSLGWEAFLHPKMHTGVPLRPDIETDEKSNFLQDAVRRSSSMMEAAMDAMHGSDPQEGQRLLSEVLAMGSEPSLQRRLDLALGFEFPESTRDGDFVSPHDPGLFGSAVLSAVLSRGTPLTQRRAAPNRDVAMLSSKQIGGSDLTEAVKPGSAVRWVLANDGTVAWPTGTTLRLVSGPMVAAPILEVPSASPGLTVEMELELVSDKDDVEVAYALVTPGGQPFGDLLQFRVEKTEVESPICVILKAPETCVEGLQGEVKMMRWTLANISKVSWPKDACCQLFYNTPGFANLPCSIEMPEEVPAGMTVEVEVPVLLPEKEGQFKAMWAVTSPSLSDFGE</sequence>
<evidence type="ECO:0000259" key="1">
    <source>
        <dbReference type="Pfam" id="PF16158"/>
    </source>
</evidence>
<feature type="non-terminal residue" evidence="2">
    <location>
        <position position="359"/>
    </location>
</feature>
<gene>
    <name evidence="2" type="ORF">C1SCF055_LOCUS15024</name>
</gene>
<name>A0A9P1CA37_9DINO</name>
<dbReference type="EMBL" id="CAMXCT030001201">
    <property type="protein sequence ID" value="CAL4775091.1"/>
    <property type="molecule type" value="Genomic_DNA"/>
</dbReference>
<dbReference type="InterPro" id="IPR032350">
    <property type="entry name" value="Nbr1_FW"/>
</dbReference>
<keyword evidence="4" id="KW-1185">Reference proteome</keyword>
<dbReference type="PANTHER" id="PTHR20930">
    <property type="entry name" value="OVARIAN CARCINOMA ANTIGEN CA125-RELATED"/>
    <property type="match status" value="1"/>
</dbReference>
<dbReference type="Pfam" id="PF16158">
    <property type="entry name" value="N_BRCA1_IG"/>
    <property type="match status" value="2"/>
</dbReference>
<dbReference type="InterPro" id="IPR013783">
    <property type="entry name" value="Ig-like_fold"/>
</dbReference>
<evidence type="ECO:0000313" key="2">
    <source>
        <dbReference type="EMBL" id="CAI3987779.1"/>
    </source>
</evidence>